<evidence type="ECO:0000259" key="1">
    <source>
        <dbReference type="Pfam" id="PF17123"/>
    </source>
</evidence>
<dbReference type="EMBL" id="AMZH03014136">
    <property type="protein sequence ID" value="RRT48142.1"/>
    <property type="molecule type" value="Genomic_DNA"/>
</dbReference>
<dbReference type="Gene3D" id="3.30.40.10">
    <property type="entry name" value="Zinc/RING finger domain, C3HC4 (zinc finger)"/>
    <property type="match status" value="1"/>
</dbReference>
<dbReference type="SUPFAM" id="SSF57850">
    <property type="entry name" value="RING/U-box"/>
    <property type="match status" value="1"/>
</dbReference>
<accession>A0A426Y8T7</accession>
<comment type="caution">
    <text evidence="2">The sequence shown here is derived from an EMBL/GenBank/DDBJ whole genome shotgun (WGS) entry which is preliminary data.</text>
</comment>
<protein>
    <recommendedName>
        <fullName evidence="1">RING-type domain-containing protein</fullName>
    </recommendedName>
</protein>
<dbReference type="InterPro" id="IPR013083">
    <property type="entry name" value="Znf_RING/FYVE/PHD"/>
</dbReference>
<evidence type="ECO:0000313" key="3">
    <source>
        <dbReference type="Proteomes" id="UP000287651"/>
    </source>
</evidence>
<gene>
    <name evidence="2" type="ORF">B296_00052310</name>
</gene>
<proteinExistence type="predicted"/>
<dbReference type="Pfam" id="PF17123">
    <property type="entry name" value="zf-RING_11"/>
    <property type="match status" value="1"/>
</dbReference>
<dbReference type="AlphaFoldDB" id="A0A426Y8T7"/>
<dbReference type="InterPro" id="IPR001841">
    <property type="entry name" value="Znf_RING"/>
</dbReference>
<evidence type="ECO:0000313" key="2">
    <source>
        <dbReference type="EMBL" id="RRT48142.1"/>
    </source>
</evidence>
<sequence length="64" mass="7336">MEKVVLECVVCLNELMDNEDLHLLLCCSHVFHLDFIDTWLSFHVLSVMSISSSKPLMTTSTCYL</sequence>
<organism evidence="2 3">
    <name type="scientific">Ensete ventricosum</name>
    <name type="common">Abyssinian banana</name>
    <name type="synonym">Musa ensete</name>
    <dbReference type="NCBI Taxonomy" id="4639"/>
    <lineage>
        <taxon>Eukaryota</taxon>
        <taxon>Viridiplantae</taxon>
        <taxon>Streptophyta</taxon>
        <taxon>Embryophyta</taxon>
        <taxon>Tracheophyta</taxon>
        <taxon>Spermatophyta</taxon>
        <taxon>Magnoliopsida</taxon>
        <taxon>Liliopsida</taxon>
        <taxon>Zingiberales</taxon>
        <taxon>Musaceae</taxon>
        <taxon>Ensete</taxon>
    </lineage>
</organism>
<name>A0A426Y8T7_ENSVE</name>
<feature type="domain" description="RING-type" evidence="1">
    <location>
        <begin position="7"/>
        <end position="33"/>
    </location>
</feature>
<reference evidence="2 3" key="1">
    <citation type="journal article" date="2014" name="Agronomy (Basel)">
        <title>A Draft Genome Sequence for Ensete ventricosum, the Drought-Tolerant Tree Against Hunger.</title>
        <authorList>
            <person name="Harrison J."/>
            <person name="Moore K.A."/>
            <person name="Paszkiewicz K."/>
            <person name="Jones T."/>
            <person name="Grant M."/>
            <person name="Ambacheew D."/>
            <person name="Muzemil S."/>
            <person name="Studholme D.J."/>
        </authorList>
    </citation>
    <scope>NUCLEOTIDE SEQUENCE [LARGE SCALE GENOMIC DNA]</scope>
</reference>
<dbReference type="Proteomes" id="UP000287651">
    <property type="component" value="Unassembled WGS sequence"/>
</dbReference>